<organism evidence="8 9">
    <name type="scientific">Pteropus vampyrus</name>
    <name type="common">Large flying fox</name>
    <dbReference type="NCBI Taxonomy" id="132908"/>
    <lineage>
        <taxon>Eukaryota</taxon>
        <taxon>Metazoa</taxon>
        <taxon>Chordata</taxon>
        <taxon>Craniata</taxon>
        <taxon>Vertebrata</taxon>
        <taxon>Euteleostomi</taxon>
        <taxon>Mammalia</taxon>
        <taxon>Eutheria</taxon>
        <taxon>Laurasiatheria</taxon>
        <taxon>Chiroptera</taxon>
        <taxon>Yinpterochiroptera</taxon>
        <taxon>Pteropodoidea</taxon>
        <taxon>Pteropodidae</taxon>
        <taxon>Pteropodinae</taxon>
        <taxon>Pteropus</taxon>
    </lineage>
</organism>
<proteinExistence type="inferred from homology"/>
<evidence type="ECO:0000256" key="5">
    <source>
        <dbReference type="PROSITE-ProRule" id="PRU10007"/>
    </source>
</evidence>
<evidence type="ECO:0000256" key="1">
    <source>
        <dbReference type="ARBA" id="ARBA00009986"/>
    </source>
</evidence>
<dbReference type="InterPro" id="IPR016161">
    <property type="entry name" value="Ald_DH/histidinol_DH"/>
</dbReference>
<keyword evidence="8" id="KW-1185">Reference proteome</keyword>
<dbReference type="GO" id="GO:0004029">
    <property type="term" value="F:aldehyde dehydrogenase (NAD+) activity"/>
    <property type="evidence" value="ECO:0007669"/>
    <property type="project" value="UniProtKB-EC"/>
</dbReference>
<feature type="domain" description="Aldehyde dehydrogenase" evidence="7">
    <location>
        <begin position="253"/>
        <end position="504"/>
    </location>
</feature>
<keyword evidence="3" id="KW-0520">NAD</keyword>
<evidence type="ECO:0000313" key="8">
    <source>
        <dbReference type="Proteomes" id="UP000515202"/>
    </source>
</evidence>
<dbReference type="InterPro" id="IPR016160">
    <property type="entry name" value="Ald_DH_CS_CYS"/>
</dbReference>
<evidence type="ECO:0000256" key="2">
    <source>
        <dbReference type="ARBA" id="ARBA00023002"/>
    </source>
</evidence>
<evidence type="ECO:0000313" key="9">
    <source>
        <dbReference type="RefSeq" id="XP_011354108.1"/>
    </source>
</evidence>
<keyword evidence="2 6" id="KW-0560">Oxidoreductase</keyword>
<dbReference type="Proteomes" id="UP000515202">
    <property type="component" value="Unplaced"/>
</dbReference>
<protein>
    <recommendedName>
        <fullName evidence="4">aldehyde dehydrogenase (NAD(+))</fullName>
        <ecNumber evidence="4">1.2.1.3</ecNumber>
    </recommendedName>
</protein>
<dbReference type="GeneID" id="105289228"/>
<evidence type="ECO:0000256" key="6">
    <source>
        <dbReference type="RuleBase" id="RU003345"/>
    </source>
</evidence>
<dbReference type="Gene3D" id="3.40.605.10">
    <property type="entry name" value="Aldehyde Dehydrogenase, Chain A, domain 1"/>
    <property type="match status" value="2"/>
</dbReference>
<evidence type="ECO:0000256" key="3">
    <source>
        <dbReference type="ARBA" id="ARBA00023027"/>
    </source>
</evidence>
<dbReference type="InterPro" id="IPR015590">
    <property type="entry name" value="Aldehyde_DH_dom"/>
</dbReference>
<sequence>MLRAAALAAAGLGPRLGRRLLSGAATHGVPAPNQQPEVFYNQIFINNEWHDAVSKKTFPTVNPSTGEVICQVAEGDKEDVDRAVKAARAAFKLGSPWRRMDASDRGQLLNRLADLIERDRTYLAALETLDNGKPYIISYLMDLNKVIKCLRYYAGWADKHHGKTIPIDGDFFSYTRLEPLGVCGQIIPVTMTLLVQLLSSSSWELRGVGQCSKEWPDLVKFSRSPVVRLLESSSCGVLCSVLGAFGPFSSPESLSFPASLQVGQLIQVAAGSSNLKRVTLELGGKSPNIIMSDADMDWAVEQAHFALFFNQGQCCTAGSRTFVQEDVYAEFVERSVTRAKSRVVGNPFDSRTEQGPQVDETQFKKILGYIKSGKEEGAKLLCGGGAAADRGYFIQPTVFGDVQDSMTIAKEEIFGPVMQILKFKTIEEVVERANSSKYGLAAAVFTKDLDKANYVSHALQAGTVWVNCYDVFEAQSPFGGYKVSGNGRELGEDSLQAYTEVKTVTIKVPQKNS</sequence>
<comment type="similarity">
    <text evidence="1 6">Belongs to the aldehyde dehydrogenase family.</text>
</comment>
<dbReference type="InterPro" id="IPR029510">
    <property type="entry name" value="Ald_DH_CS_GLU"/>
</dbReference>
<dbReference type="PROSITE" id="PS00687">
    <property type="entry name" value="ALDEHYDE_DEHYDR_GLU"/>
    <property type="match status" value="1"/>
</dbReference>
<dbReference type="SUPFAM" id="SSF53720">
    <property type="entry name" value="ALDH-like"/>
    <property type="match status" value="2"/>
</dbReference>
<dbReference type="FunFam" id="3.40.309.10:FF:000001">
    <property type="entry name" value="Mitochondrial aldehyde dehydrogenase 2"/>
    <property type="match status" value="1"/>
</dbReference>
<evidence type="ECO:0000256" key="4">
    <source>
        <dbReference type="ARBA" id="ARBA00024226"/>
    </source>
</evidence>
<dbReference type="AlphaFoldDB" id="A0A6P3Q7G7"/>
<dbReference type="KEGG" id="pvp:105289228"/>
<dbReference type="OrthoDB" id="310895at2759"/>
<accession>A0A6P3Q7G7</accession>
<dbReference type="RefSeq" id="XP_011354108.1">
    <property type="nucleotide sequence ID" value="XM_011355806.2"/>
</dbReference>
<dbReference type="Gene3D" id="3.40.309.10">
    <property type="entry name" value="Aldehyde Dehydrogenase, Chain A, domain 2"/>
    <property type="match status" value="1"/>
</dbReference>
<dbReference type="InterPro" id="IPR016162">
    <property type="entry name" value="Ald_DH_N"/>
</dbReference>
<name>A0A6P3Q7G7_PTEVA</name>
<dbReference type="EC" id="1.2.1.3" evidence="4"/>
<dbReference type="CTD" id="217"/>
<feature type="domain" description="Aldehyde dehydrogenase" evidence="7">
    <location>
        <begin position="49"/>
        <end position="188"/>
    </location>
</feature>
<reference evidence="9" key="1">
    <citation type="submission" date="2025-08" db="UniProtKB">
        <authorList>
            <consortium name="RefSeq"/>
        </authorList>
    </citation>
    <scope>IDENTIFICATION</scope>
    <source>
        <tissue evidence="9">Kidney</tissue>
    </source>
</reference>
<dbReference type="Pfam" id="PF00171">
    <property type="entry name" value="Aldedh"/>
    <property type="match status" value="2"/>
</dbReference>
<feature type="active site" evidence="5">
    <location>
        <position position="281"/>
    </location>
</feature>
<dbReference type="FunFam" id="3.40.605.10:FF:000029">
    <property type="entry name" value="Aldehyde dehydrogenase, mitochondrial"/>
    <property type="match status" value="1"/>
</dbReference>
<evidence type="ECO:0000259" key="7">
    <source>
        <dbReference type="Pfam" id="PF00171"/>
    </source>
</evidence>
<dbReference type="InterPro" id="IPR016163">
    <property type="entry name" value="Ald_DH_C"/>
</dbReference>
<dbReference type="PROSITE" id="PS00070">
    <property type="entry name" value="ALDEHYDE_DEHYDR_CYS"/>
    <property type="match status" value="1"/>
</dbReference>
<gene>
    <name evidence="9" type="primary">ALDH2</name>
</gene>
<dbReference type="PANTHER" id="PTHR11699">
    <property type="entry name" value="ALDEHYDE DEHYDROGENASE-RELATED"/>
    <property type="match status" value="1"/>
</dbReference>